<evidence type="ECO:0000259" key="8">
    <source>
        <dbReference type="Pfam" id="PF00892"/>
    </source>
</evidence>
<dbReference type="PANTHER" id="PTHR32322:SF2">
    <property type="entry name" value="EAMA DOMAIN-CONTAINING PROTEIN"/>
    <property type="match status" value="1"/>
</dbReference>
<keyword evidence="10" id="KW-1185">Reference proteome</keyword>
<evidence type="ECO:0000313" key="9">
    <source>
        <dbReference type="EMBL" id="MBG9388323.1"/>
    </source>
</evidence>
<dbReference type="InterPro" id="IPR050638">
    <property type="entry name" value="AA-Vitamin_Transporters"/>
</dbReference>
<proteinExistence type="inferred from homology"/>
<comment type="caution">
    <text evidence="9">The sequence shown here is derived from an EMBL/GenBank/DDBJ whole genome shotgun (WGS) entry which is preliminary data.</text>
</comment>
<dbReference type="RefSeq" id="WP_196986192.1">
    <property type="nucleotide sequence ID" value="NZ_JADWYS010000001.1"/>
</dbReference>
<evidence type="ECO:0000256" key="4">
    <source>
        <dbReference type="ARBA" id="ARBA00022989"/>
    </source>
</evidence>
<protein>
    <submittedName>
        <fullName evidence="9">DMT family transporter</fullName>
    </submittedName>
</protein>
<comment type="similarity">
    <text evidence="2">Belongs to the EamA transporter family.</text>
</comment>
<feature type="transmembrane region" description="Helical" evidence="7">
    <location>
        <begin position="277"/>
        <end position="294"/>
    </location>
</feature>
<reference evidence="9" key="1">
    <citation type="submission" date="2020-11" db="EMBL/GenBank/DDBJ databases">
        <title>Bacterial whole genome sequence for Caenimonas sp. DR4.4.</title>
        <authorList>
            <person name="Le V."/>
            <person name="Ko S.-R."/>
            <person name="Ahn C.-Y."/>
            <person name="Oh H.-M."/>
        </authorList>
    </citation>
    <scope>NUCLEOTIDE SEQUENCE</scope>
    <source>
        <strain evidence="9">DR4.4</strain>
    </source>
</reference>
<feature type="transmembrane region" description="Helical" evidence="7">
    <location>
        <begin position="12"/>
        <end position="30"/>
    </location>
</feature>
<dbReference type="InterPro" id="IPR000620">
    <property type="entry name" value="EamA_dom"/>
</dbReference>
<keyword evidence="5 7" id="KW-0472">Membrane</keyword>
<dbReference type="GO" id="GO:0016020">
    <property type="term" value="C:membrane"/>
    <property type="evidence" value="ECO:0007669"/>
    <property type="project" value="UniProtKB-SubCell"/>
</dbReference>
<evidence type="ECO:0000256" key="7">
    <source>
        <dbReference type="SAM" id="Phobius"/>
    </source>
</evidence>
<feature type="transmembrane region" description="Helical" evidence="7">
    <location>
        <begin position="72"/>
        <end position="96"/>
    </location>
</feature>
<dbReference type="InterPro" id="IPR037185">
    <property type="entry name" value="EmrE-like"/>
</dbReference>
<feature type="transmembrane region" description="Helical" evidence="7">
    <location>
        <begin position="102"/>
        <end position="122"/>
    </location>
</feature>
<keyword evidence="4 7" id="KW-1133">Transmembrane helix</keyword>
<dbReference type="PANTHER" id="PTHR32322">
    <property type="entry name" value="INNER MEMBRANE TRANSPORTER"/>
    <property type="match status" value="1"/>
</dbReference>
<feature type="transmembrane region" description="Helical" evidence="7">
    <location>
        <begin position="156"/>
        <end position="175"/>
    </location>
</feature>
<comment type="subcellular location">
    <subcellularLocation>
        <location evidence="1">Membrane</location>
        <topology evidence="1">Multi-pass membrane protein</topology>
    </subcellularLocation>
</comment>
<dbReference type="EMBL" id="JADWYS010000001">
    <property type="protein sequence ID" value="MBG9388323.1"/>
    <property type="molecule type" value="Genomic_DNA"/>
</dbReference>
<name>A0A931MGU9_9BURK</name>
<organism evidence="9 10">
    <name type="scientific">Caenimonas aquaedulcis</name>
    <dbReference type="NCBI Taxonomy" id="2793270"/>
    <lineage>
        <taxon>Bacteria</taxon>
        <taxon>Pseudomonadati</taxon>
        <taxon>Pseudomonadota</taxon>
        <taxon>Betaproteobacteria</taxon>
        <taxon>Burkholderiales</taxon>
        <taxon>Comamonadaceae</taxon>
        <taxon>Caenimonas</taxon>
    </lineage>
</organism>
<dbReference type="Proteomes" id="UP000651050">
    <property type="component" value="Unassembled WGS sequence"/>
</dbReference>
<evidence type="ECO:0000256" key="1">
    <source>
        <dbReference type="ARBA" id="ARBA00004141"/>
    </source>
</evidence>
<feature type="transmembrane region" description="Helical" evidence="7">
    <location>
        <begin position="251"/>
        <end position="271"/>
    </location>
</feature>
<evidence type="ECO:0000256" key="5">
    <source>
        <dbReference type="ARBA" id="ARBA00023136"/>
    </source>
</evidence>
<evidence type="ECO:0000256" key="2">
    <source>
        <dbReference type="ARBA" id="ARBA00007362"/>
    </source>
</evidence>
<feature type="domain" description="EamA" evidence="8">
    <location>
        <begin position="157"/>
        <end position="294"/>
    </location>
</feature>
<sequence>MKTDNERKPRLLGWAAATAMVLIATGWQLVTRAGVRSELAPWDLALLRYGVPALLLAPVWRRCGLRPAGLPAWRLAALVAGAGLPFGLLAMAGASFAPAAHMGALLPGASPLLVAALGALVFGSRPGLSQGCGLALLATGLALITLPGWTSGTGHWRGDALFLVAALLWATYTLALRGGGLTAWESAAVISAWSALCVVPLWIAAYASGRSLMFHASPRQVALQVLWQGCLAGVVGLAVFAAAVRRLGPAATSAAGALVPALVAVGGWLLLDEPLGLAGWCGIATVAAGAWMASRPPRPASGARAVPAGTAPAGKTGTA</sequence>
<evidence type="ECO:0000313" key="10">
    <source>
        <dbReference type="Proteomes" id="UP000651050"/>
    </source>
</evidence>
<dbReference type="SUPFAM" id="SSF103481">
    <property type="entry name" value="Multidrug resistance efflux transporter EmrE"/>
    <property type="match status" value="2"/>
</dbReference>
<dbReference type="AlphaFoldDB" id="A0A931MGU9"/>
<evidence type="ECO:0000256" key="3">
    <source>
        <dbReference type="ARBA" id="ARBA00022692"/>
    </source>
</evidence>
<dbReference type="Pfam" id="PF00892">
    <property type="entry name" value="EamA"/>
    <property type="match status" value="1"/>
</dbReference>
<feature type="region of interest" description="Disordered" evidence="6">
    <location>
        <begin position="297"/>
        <end position="319"/>
    </location>
</feature>
<keyword evidence="3 7" id="KW-0812">Transmembrane</keyword>
<feature type="transmembrane region" description="Helical" evidence="7">
    <location>
        <begin position="187"/>
        <end position="205"/>
    </location>
</feature>
<accession>A0A931MGU9</accession>
<evidence type="ECO:0000256" key="6">
    <source>
        <dbReference type="SAM" id="MobiDB-lite"/>
    </source>
</evidence>
<feature type="transmembrane region" description="Helical" evidence="7">
    <location>
        <begin position="225"/>
        <end position="244"/>
    </location>
</feature>
<feature type="transmembrane region" description="Helical" evidence="7">
    <location>
        <begin position="134"/>
        <end position="150"/>
    </location>
</feature>
<feature type="transmembrane region" description="Helical" evidence="7">
    <location>
        <begin position="42"/>
        <end position="60"/>
    </location>
</feature>
<feature type="compositionally biased region" description="Low complexity" evidence="6">
    <location>
        <begin position="305"/>
        <end position="319"/>
    </location>
</feature>
<gene>
    <name evidence="9" type="ORF">I5803_09840</name>
</gene>